<dbReference type="EMBL" id="GBRH01229517">
    <property type="protein sequence ID" value="JAD68378.1"/>
    <property type="molecule type" value="Transcribed_RNA"/>
</dbReference>
<reference evidence="1" key="1">
    <citation type="submission" date="2014-09" db="EMBL/GenBank/DDBJ databases">
        <authorList>
            <person name="Magalhaes I.L.F."/>
            <person name="Oliveira U."/>
            <person name="Santos F.R."/>
            <person name="Vidigal T.H.D.A."/>
            <person name="Brescovit A.D."/>
            <person name="Santos A.J."/>
        </authorList>
    </citation>
    <scope>NUCLEOTIDE SEQUENCE</scope>
    <source>
        <tissue evidence="1">Shoot tissue taken approximately 20 cm above the soil surface</tissue>
    </source>
</reference>
<name>A0A0A9C1N8_ARUDO</name>
<evidence type="ECO:0000313" key="1">
    <source>
        <dbReference type="EMBL" id="JAD68378.1"/>
    </source>
</evidence>
<sequence length="43" mass="5098">MRNDLVNKTNIKLSASHNPLVHMRDQRYFELLVGLFPRKQTSE</sequence>
<reference evidence="1" key="2">
    <citation type="journal article" date="2015" name="Data Brief">
        <title>Shoot transcriptome of the giant reed, Arundo donax.</title>
        <authorList>
            <person name="Barrero R.A."/>
            <person name="Guerrero F.D."/>
            <person name="Moolhuijzen P."/>
            <person name="Goolsby J.A."/>
            <person name="Tidwell J."/>
            <person name="Bellgard S.E."/>
            <person name="Bellgard M.I."/>
        </authorList>
    </citation>
    <scope>NUCLEOTIDE SEQUENCE</scope>
    <source>
        <tissue evidence="1">Shoot tissue taken approximately 20 cm above the soil surface</tissue>
    </source>
</reference>
<organism evidence="1">
    <name type="scientific">Arundo donax</name>
    <name type="common">Giant reed</name>
    <name type="synonym">Donax arundinaceus</name>
    <dbReference type="NCBI Taxonomy" id="35708"/>
    <lineage>
        <taxon>Eukaryota</taxon>
        <taxon>Viridiplantae</taxon>
        <taxon>Streptophyta</taxon>
        <taxon>Embryophyta</taxon>
        <taxon>Tracheophyta</taxon>
        <taxon>Spermatophyta</taxon>
        <taxon>Magnoliopsida</taxon>
        <taxon>Liliopsida</taxon>
        <taxon>Poales</taxon>
        <taxon>Poaceae</taxon>
        <taxon>PACMAD clade</taxon>
        <taxon>Arundinoideae</taxon>
        <taxon>Arundineae</taxon>
        <taxon>Arundo</taxon>
    </lineage>
</organism>
<accession>A0A0A9C1N8</accession>
<proteinExistence type="predicted"/>
<dbReference type="AlphaFoldDB" id="A0A0A9C1N8"/>
<protein>
    <submittedName>
        <fullName evidence="1">Uncharacterized protein</fullName>
    </submittedName>
</protein>